<name>A0A1Q2YHC8_9ASCO</name>
<accession>A0A1Q2YHC8</accession>
<proteinExistence type="predicted"/>
<dbReference type="Pfam" id="PF00581">
    <property type="entry name" value="Rhodanese"/>
    <property type="match status" value="1"/>
</dbReference>
<dbReference type="Gene3D" id="3.40.250.10">
    <property type="entry name" value="Rhodanese-like domain"/>
    <property type="match status" value="1"/>
</dbReference>
<dbReference type="PANTHER" id="PTHR44086:SF10">
    <property type="entry name" value="THIOSULFATE SULFURTRANSFERASE_RHODANESE-LIKE DOMAIN-CONTAINING PROTEIN 3"/>
    <property type="match status" value="1"/>
</dbReference>
<comment type="caution">
    <text evidence="2">The sequence shown here is derived from an EMBL/GenBank/DDBJ whole genome shotgun (WGS) entry which is preliminary data.</text>
</comment>
<dbReference type="AlphaFoldDB" id="A0A1Q2YHC8"/>
<evidence type="ECO:0000313" key="3">
    <source>
        <dbReference type="Proteomes" id="UP000186136"/>
    </source>
</evidence>
<protein>
    <recommendedName>
        <fullName evidence="1">Rhodanese domain-containing protein</fullName>
    </recommendedName>
</protein>
<dbReference type="InterPro" id="IPR001763">
    <property type="entry name" value="Rhodanese-like_dom"/>
</dbReference>
<dbReference type="SMART" id="SM00450">
    <property type="entry name" value="RHOD"/>
    <property type="match status" value="1"/>
</dbReference>
<dbReference type="InterPro" id="IPR036873">
    <property type="entry name" value="Rhodanese-like_dom_sf"/>
</dbReference>
<gene>
    <name evidence="2" type="ORF">PMKS-002410</name>
</gene>
<dbReference type="OrthoDB" id="566238at2759"/>
<dbReference type="GO" id="GO:0004792">
    <property type="term" value="F:thiosulfate-cyanide sulfurtransferase activity"/>
    <property type="evidence" value="ECO:0007669"/>
    <property type="project" value="TreeGrafter"/>
</dbReference>
<dbReference type="GO" id="GO:0005739">
    <property type="term" value="C:mitochondrion"/>
    <property type="evidence" value="ECO:0007669"/>
    <property type="project" value="TreeGrafter"/>
</dbReference>
<dbReference type="EMBL" id="BDGI01000090">
    <property type="protein sequence ID" value="GAV28932.1"/>
    <property type="molecule type" value="Genomic_DNA"/>
</dbReference>
<feature type="domain" description="Rhodanese" evidence="1">
    <location>
        <begin position="84"/>
        <end position="185"/>
    </location>
</feature>
<keyword evidence="3" id="KW-1185">Reference proteome</keyword>
<organism evidence="2 3">
    <name type="scientific">Pichia membranifaciens</name>
    <dbReference type="NCBI Taxonomy" id="4926"/>
    <lineage>
        <taxon>Eukaryota</taxon>
        <taxon>Fungi</taxon>
        <taxon>Dikarya</taxon>
        <taxon>Ascomycota</taxon>
        <taxon>Saccharomycotina</taxon>
        <taxon>Pichiomycetes</taxon>
        <taxon>Pichiales</taxon>
        <taxon>Pichiaceae</taxon>
        <taxon>Pichia</taxon>
    </lineage>
</organism>
<reference evidence="2 3" key="1">
    <citation type="submission" date="2016-08" db="EMBL/GenBank/DDBJ databases">
        <title>Whole genome shotgun sequence of Pichia membranifaciens KS47-1.</title>
        <authorList>
            <person name="Konishi M."/>
            <person name="Ishida M."/>
            <person name="Arakawa T."/>
            <person name="Kato Y."/>
            <person name="Horiuchi J."/>
        </authorList>
    </citation>
    <scope>NUCLEOTIDE SEQUENCE [LARGE SCALE GENOMIC DNA]</scope>
    <source>
        <strain evidence="2 3">KS47-1</strain>
    </source>
</reference>
<dbReference type="SUPFAM" id="SSF52821">
    <property type="entry name" value="Rhodanese/Cell cycle control phosphatase"/>
    <property type="match status" value="1"/>
</dbReference>
<dbReference type="PROSITE" id="PS50206">
    <property type="entry name" value="RHODANESE_3"/>
    <property type="match status" value="1"/>
</dbReference>
<evidence type="ECO:0000259" key="1">
    <source>
        <dbReference type="PROSITE" id="PS50206"/>
    </source>
</evidence>
<dbReference type="PANTHER" id="PTHR44086">
    <property type="entry name" value="THIOSULFATE SULFURTRANSFERASE RDL2, MITOCHONDRIAL-RELATED"/>
    <property type="match status" value="1"/>
</dbReference>
<sequence>MPAFLQSTRVVARNALKSSAARCFSNAVLRQSVRVGSVAHHQNARLSMAGMKSSVQLRKYTVIESDASAPNIDFSKMKEIASSSDPKYVIVDVREPDEYSAGHIPHAINIPCKSSPGALGLDPEEFKLTFGFDKPSAEKTLVFYCLAGVRARMSEELAATFGYENRLNYIGSFKDWLDNHGEIVVPAKAPETAKKAKKDA</sequence>
<evidence type="ECO:0000313" key="2">
    <source>
        <dbReference type="EMBL" id="GAV28932.1"/>
    </source>
</evidence>
<dbReference type="CDD" id="cd01519">
    <property type="entry name" value="RHOD_HSP67B2"/>
    <property type="match status" value="1"/>
</dbReference>
<dbReference type="Proteomes" id="UP000186136">
    <property type="component" value="Unassembled WGS sequence"/>
</dbReference>